<proteinExistence type="predicted"/>
<evidence type="ECO:0000313" key="1">
    <source>
        <dbReference type="EMBL" id="GIY10010.1"/>
    </source>
</evidence>
<accession>A0AAV4QPM5</accession>
<protein>
    <submittedName>
        <fullName evidence="1">Uncharacterized protein</fullName>
    </submittedName>
</protein>
<dbReference type="Proteomes" id="UP001054837">
    <property type="component" value="Unassembled WGS sequence"/>
</dbReference>
<dbReference type="EMBL" id="BPLQ01004695">
    <property type="protein sequence ID" value="GIY10010.1"/>
    <property type="molecule type" value="Genomic_DNA"/>
</dbReference>
<comment type="caution">
    <text evidence="1">The sequence shown here is derived from an EMBL/GenBank/DDBJ whole genome shotgun (WGS) entry which is preliminary data.</text>
</comment>
<organism evidence="1 2">
    <name type="scientific">Caerostris darwini</name>
    <dbReference type="NCBI Taxonomy" id="1538125"/>
    <lineage>
        <taxon>Eukaryota</taxon>
        <taxon>Metazoa</taxon>
        <taxon>Ecdysozoa</taxon>
        <taxon>Arthropoda</taxon>
        <taxon>Chelicerata</taxon>
        <taxon>Arachnida</taxon>
        <taxon>Araneae</taxon>
        <taxon>Araneomorphae</taxon>
        <taxon>Entelegynae</taxon>
        <taxon>Araneoidea</taxon>
        <taxon>Araneidae</taxon>
        <taxon>Caerostris</taxon>
    </lineage>
</organism>
<keyword evidence="2" id="KW-1185">Reference proteome</keyword>
<gene>
    <name evidence="1" type="ORF">CDAR_448781</name>
</gene>
<name>A0AAV4QPM5_9ARAC</name>
<sequence length="84" mass="9128">MPICIPSHRVPAFVLLKPPTPFHPPVVAPHPSHAKPPPPFRYGDIASDPSGFVAVLVLSHRFPTCSSLFFICCRPKSKSAKAET</sequence>
<reference evidence="1 2" key="1">
    <citation type="submission" date="2021-06" db="EMBL/GenBank/DDBJ databases">
        <title>Caerostris darwini draft genome.</title>
        <authorList>
            <person name="Kono N."/>
            <person name="Arakawa K."/>
        </authorList>
    </citation>
    <scope>NUCLEOTIDE SEQUENCE [LARGE SCALE GENOMIC DNA]</scope>
</reference>
<dbReference type="AlphaFoldDB" id="A0AAV4QPM5"/>
<evidence type="ECO:0000313" key="2">
    <source>
        <dbReference type="Proteomes" id="UP001054837"/>
    </source>
</evidence>